<feature type="domain" description="VWA-like" evidence="2">
    <location>
        <begin position="291"/>
        <end position="402"/>
    </location>
</feature>
<keyword evidence="5" id="KW-1185">Reference proteome</keyword>
<evidence type="ECO:0008006" key="6">
    <source>
        <dbReference type="Google" id="ProtNLM"/>
    </source>
</evidence>
<protein>
    <recommendedName>
        <fullName evidence="6">VWA-like domain-containing protein</fullName>
    </recommendedName>
</protein>
<dbReference type="Proteomes" id="UP000052012">
    <property type="component" value="Unassembled WGS sequence"/>
</dbReference>
<dbReference type="EMBL" id="AYYQ01000031">
    <property type="protein sequence ID" value="KRM68044.1"/>
    <property type="molecule type" value="Genomic_DNA"/>
</dbReference>
<sequence length="422" mass="49045">MIKINLNQEIFNLRSRKYSEVPNSRVLEIINYGIINMLNTNDSFYGNILIKINKLCNPDIKSPLALTWQQNDLMLAFNPKTFISYVTSDGELYFMLKHLAMHIAWLHPIRYSSDNKIVNVACDIAINQYLDKLPSDAISVDKLNFKYDLHLPHFADSSRYISLLMQNDYFKSAGNSNSQQDSSNSINDDHEGWKHNHNEDILKTSIIKKIVKDAMSDTSIKNRGVINNNLKLFIDRFYTDNDRDIDWKSFLQLGSGNINFSNQNSYSRFDRRQPYRMDLPGKISNYVKKINIFIDNSGSMTSYEVSFLLQQLQKFLKKYHFPVYVYPFDTKVHVDSAYKLNNYNDVKFEKIGSGGTTFQSIFDFLHLYNKNDDISVVLTDGKGEPKVNQYNCYNTFWVITGHLDEFSLNEKIIAKTISINKK</sequence>
<reference evidence="4 5" key="1">
    <citation type="journal article" date="2015" name="Genome Announc.">
        <title>Expanding the biotechnology potential of lactobacilli through comparative genomics of 213 strains and associated genera.</title>
        <authorList>
            <person name="Sun Z."/>
            <person name="Harris H.M."/>
            <person name="McCann A."/>
            <person name="Guo C."/>
            <person name="Argimon S."/>
            <person name="Zhang W."/>
            <person name="Yang X."/>
            <person name="Jeffery I.B."/>
            <person name="Cooney J.C."/>
            <person name="Kagawa T.F."/>
            <person name="Liu W."/>
            <person name="Song Y."/>
            <person name="Salvetti E."/>
            <person name="Wrobel A."/>
            <person name="Rasinkangas P."/>
            <person name="Parkhill J."/>
            <person name="Rea M.C."/>
            <person name="O'Sullivan O."/>
            <person name="Ritari J."/>
            <person name="Douillard F.P."/>
            <person name="Paul Ross R."/>
            <person name="Yang R."/>
            <person name="Briner A.E."/>
            <person name="Felis G.E."/>
            <person name="de Vos W.M."/>
            <person name="Barrangou R."/>
            <person name="Klaenhammer T.R."/>
            <person name="Caufield P.W."/>
            <person name="Cui Y."/>
            <person name="Zhang H."/>
            <person name="O'Toole P.W."/>
        </authorList>
    </citation>
    <scope>NUCLEOTIDE SEQUENCE [LARGE SCALE GENOMIC DNA]</scope>
    <source>
        <strain evidence="4 5">DSM 23829</strain>
    </source>
</reference>
<evidence type="ECO:0000259" key="3">
    <source>
        <dbReference type="Pfam" id="PF13203"/>
    </source>
</evidence>
<dbReference type="InterPro" id="IPR025154">
    <property type="entry name" value="Put_metallopeptidase_dom"/>
</dbReference>
<dbReference type="STRING" id="1423781.FD06_GL000162"/>
<dbReference type="Pfam" id="PF09967">
    <property type="entry name" value="DUF2201"/>
    <property type="match status" value="1"/>
</dbReference>
<evidence type="ECO:0000259" key="2">
    <source>
        <dbReference type="Pfam" id="PF09967"/>
    </source>
</evidence>
<evidence type="ECO:0000313" key="5">
    <source>
        <dbReference type="Proteomes" id="UP000052012"/>
    </source>
</evidence>
<organism evidence="4 5">
    <name type="scientific">Apilactobacillus ozensis DSM 23829 = JCM 17196</name>
    <dbReference type="NCBI Taxonomy" id="1423781"/>
    <lineage>
        <taxon>Bacteria</taxon>
        <taxon>Bacillati</taxon>
        <taxon>Bacillota</taxon>
        <taxon>Bacilli</taxon>
        <taxon>Lactobacillales</taxon>
        <taxon>Lactobacillaceae</taxon>
        <taxon>Apilactobacillus</taxon>
    </lineage>
</organism>
<dbReference type="InterPro" id="IPR018698">
    <property type="entry name" value="VWA-like_dom"/>
</dbReference>
<dbReference type="PATRIC" id="fig|1423781.4.peg.164"/>
<gene>
    <name evidence="4" type="ORF">FD06_GL000162</name>
</gene>
<feature type="compositionally biased region" description="Low complexity" evidence="1">
    <location>
        <begin position="175"/>
        <end position="186"/>
    </location>
</feature>
<dbReference type="OrthoDB" id="9809307at2"/>
<name>A0A0R2AYX4_9LACO</name>
<accession>A0A0R2AYX4</accession>
<proteinExistence type="predicted"/>
<feature type="domain" description="Putative metallopeptidase" evidence="3">
    <location>
        <begin position="40"/>
        <end position="163"/>
    </location>
</feature>
<dbReference type="RefSeq" id="WP_056966367.1">
    <property type="nucleotide sequence ID" value="NZ_AYYQ01000031.1"/>
</dbReference>
<evidence type="ECO:0000313" key="4">
    <source>
        <dbReference type="EMBL" id="KRM68044.1"/>
    </source>
</evidence>
<dbReference type="AlphaFoldDB" id="A0A0R2AYX4"/>
<feature type="region of interest" description="Disordered" evidence="1">
    <location>
        <begin position="174"/>
        <end position="194"/>
    </location>
</feature>
<dbReference type="Pfam" id="PF13203">
    <property type="entry name" value="DUF2201_N"/>
    <property type="match status" value="1"/>
</dbReference>
<dbReference type="PANTHER" id="PTHR38730">
    <property type="entry name" value="SLL7028 PROTEIN"/>
    <property type="match status" value="1"/>
</dbReference>
<evidence type="ECO:0000256" key="1">
    <source>
        <dbReference type="SAM" id="MobiDB-lite"/>
    </source>
</evidence>
<comment type="caution">
    <text evidence="4">The sequence shown here is derived from an EMBL/GenBank/DDBJ whole genome shotgun (WGS) entry which is preliminary data.</text>
</comment>
<dbReference type="PANTHER" id="PTHR38730:SF1">
    <property type="entry name" value="SLL7028 PROTEIN"/>
    <property type="match status" value="1"/>
</dbReference>